<reference evidence="1 2" key="1">
    <citation type="submission" date="2017-09" db="EMBL/GenBank/DDBJ databases">
        <title>Mdr eskape-Ghana.</title>
        <authorList>
            <person name="Agyepong N."/>
            <person name="Janice J."/>
            <person name="Samuelsen O."/>
            <person name="Owusu-Ofori A."/>
            <person name="Sundsfjord A."/>
            <person name="Essack S."/>
            <person name="Pedersen T."/>
        </authorList>
    </citation>
    <scope>NUCLEOTIDE SEQUENCE [LARGE SCALE GENOMIC DNA]</scope>
    <source>
        <strain evidence="1 2">46</strain>
    </source>
</reference>
<dbReference type="Proteomes" id="UP000217648">
    <property type="component" value="Unassembled WGS sequence"/>
</dbReference>
<dbReference type="AlphaFoldDB" id="A0A2A5MRG6"/>
<proteinExistence type="predicted"/>
<gene>
    <name evidence="1" type="ORF">CP911_02310</name>
</gene>
<organism evidence="1 2">
    <name type="scientific">Klebsiella quasipneumoniae</name>
    <dbReference type="NCBI Taxonomy" id="1463165"/>
    <lineage>
        <taxon>Bacteria</taxon>
        <taxon>Pseudomonadati</taxon>
        <taxon>Pseudomonadota</taxon>
        <taxon>Gammaproteobacteria</taxon>
        <taxon>Enterobacterales</taxon>
        <taxon>Enterobacteriaceae</taxon>
        <taxon>Klebsiella/Raoultella group</taxon>
        <taxon>Klebsiella</taxon>
        <taxon>Klebsiella pneumoniae complex</taxon>
    </lineage>
</organism>
<name>A0A2A5MRG6_9ENTR</name>
<comment type="caution">
    <text evidence="1">The sequence shown here is derived from an EMBL/GenBank/DDBJ whole genome shotgun (WGS) entry which is preliminary data.</text>
</comment>
<accession>A0A2A5MRG6</accession>
<evidence type="ECO:0000313" key="2">
    <source>
        <dbReference type="Proteomes" id="UP000217648"/>
    </source>
</evidence>
<evidence type="ECO:0000313" key="1">
    <source>
        <dbReference type="EMBL" id="PCM63404.1"/>
    </source>
</evidence>
<sequence>MECVAPDRSCLREWRLFSAIPRSIPIPPKSYSLIVGGRHRWERGYTHPGSRVKNHTFFPTILYSLRSMVYFCTN</sequence>
<dbReference type="EMBL" id="NXHG01000001">
    <property type="protein sequence ID" value="PCM63404.1"/>
    <property type="molecule type" value="Genomic_DNA"/>
</dbReference>
<protein>
    <submittedName>
        <fullName evidence="1">Uncharacterized protein</fullName>
    </submittedName>
</protein>